<proteinExistence type="predicted"/>
<name>A0ACB9T3K3_HOLOL</name>
<reference evidence="1" key="1">
    <citation type="submission" date="2022-04" db="EMBL/GenBank/DDBJ databases">
        <title>Chromosome-scale genome assembly of Holotrichia oblita Faldermann.</title>
        <authorList>
            <person name="Rongchong L."/>
        </authorList>
    </citation>
    <scope>NUCLEOTIDE SEQUENCE</scope>
    <source>
        <strain evidence="1">81SQS9</strain>
    </source>
</reference>
<dbReference type="Proteomes" id="UP001056778">
    <property type="component" value="Chromosome 5"/>
</dbReference>
<accession>A0ACB9T3K3</accession>
<evidence type="ECO:0000313" key="2">
    <source>
        <dbReference type="Proteomes" id="UP001056778"/>
    </source>
</evidence>
<protein>
    <submittedName>
        <fullName evidence="1">Polycomb group protein</fullName>
    </submittedName>
</protein>
<dbReference type="EMBL" id="CM043019">
    <property type="protein sequence ID" value="KAI4461400.1"/>
    <property type="molecule type" value="Genomic_DNA"/>
</dbReference>
<sequence length="1229" mass="139953">MASSISTTPTTTIMPDKLQNDKGTNLEINKCTVDSNTIDISITTEVTSSPIHIQPLLSTPTQNTQLLQPIQAKHPVMPFVYIQTPQKMPQTQISMPKSNSNIIVNTIPQLQLSNLGSNMNSFNGNNAKLSQNITLPTNLAVQNNQSVILTKPQQLVLQKTPVSVQGVPLVPVCTTSNSSKNQVAYFTMIKPFPKPQEQCNPNTANRVGLTKLKTDNMQILPNPASISSTNQKYVLAPMPKITSNRLPITATTNSVQSKIALMPLPTQNNNFNMNIPPKHKVFNFKIADGQLQTENNGTITVLCDSTGKEDEKQRTETTNSNLICNEIIDLENPEKNKGEDKSYQLSIVEDSNSRNDVSFTVTIPDDVDRLKSVNENILQKDTPRFSPKHPPVSILKKNINALDRKQEKLKSGLIISPVPNSITTISDANTKEVRISTSNSFDVDDRALVQTPTVNLHKPERRRKSQFLCRKDYDEIEVTSTVIDCESKPKIPKLNQIEVITLNENKEDIGPKPYQFKMDIELVKEKTDINMNDDYDMTKALNWEDDIGTLPGSDLKFQINEFGILEYLTDDEYKKLMEKKLARVKEKENKKNDLEELRCLVCGCFGTASEFITPKYCSYDCLESGEKAAREKEVKIRRKKKKGYFKKSSDNSCDLQKEKELTPSDEDDSLENSQDKFTYPWNCSKKGFSWVKYLDHVKAKSAPIKLFKDPFPYSRNGFRPGMKLEGIDPQHPSYFCVLTVAEVTGYRIRLHFDGYPENYDFWTNADSMDIFPAGWCEKYGHSLHPPPTHIQEDFNWNNYLKQTKSTAAPKHLFSNRSGTAICPNGFRVGMKLEAVDRKNTALVCVATITDMMDNRILVHFDSWDDIYDYWADPTSPYIHPVGWCDQYGHNLTPPNGHPNPESFTWESYLKETKCTAAPARAFKQRPTNGFKRGMRLECVDKRVPQIIRVATVDDVREHQVRISFDGWPDRYSYWVDDDSTDIHPVGWCHKTGHPLEPPLTPDDVYDFLECPTVGCRGQGHIKGPKFATHSTQKHCPYADENIDQEHTLPDRLLSPDRQLEAVVPVSREPREKTKPRIGRPPKVPRLEPIKQEWSEEDIEKKIIKRKYKKCFKEDSPNSYVKKEVLNLTNGFTTLEQQQVWEKHSKYLTEYIKSDTDPREWTEDDVMDFVCSLPSCKDHGALFGKHKIDGESFLMLTQQDIVDILNIKLGPAIKLYNSIVLLRQNVSCYT</sequence>
<evidence type="ECO:0000313" key="1">
    <source>
        <dbReference type="EMBL" id="KAI4461400.1"/>
    </source>
</evidence>
<gene>
    <name evidence="1" type="ORF">MML48_5g00016056</name>
</gene>
<comment type="caution">
    <text evidence="1">The sequence shown here is derived from an EMBL/GenBank/DDBJ whole genome shotgun (WGS) entry which is preliminary data.</text>
</comment>
<keyword evidence="2" id="KW-1185">Reference proteome</keyword>
<organism evidence="1 2">
    <name type="scientific">Holotrichia oblita</name>
    <name type="common">Chafer beetle</name>
    <dbReference type="NCBI Taxonomy" id="644536"/>
    <lineage>
        <taxon>Eukaryota</taxon>
        <taxon>Metazoa</taxon>
        <taxon>Ecdysozoa</taxon>
        <taxon>Arthropoda</taxon>
        <taxon>Hexapoda</taxon>
        <taxon>Insecta</taxon>
        <taxon>Pterygota</taxon>
        <taxon>Neoptera</taxon>
        <taxon>Endopterygota</taxon>
        <taxon>Coleoptera</taxon>
        <taxon>Polyphaga</taxon>
        <taxon>Scarabaeiformia</taxon>
        <taxon>Scarabaeidae</taxon>
        <taxon>Melolonthinae</taxon>
        <taxon>Holotrichia</taxon>
    </lineage>
</organism>